<dbReference type="GO" id="GO:0061817">
    <property type="term" value="P:endoplasmic reticulum-plasma membrane tethering"/>
    <property type="evidence" value="ECO:0007669"/>
    <property type="project" value="TreeGrafter"/>
</dbReference>
<dbReference type="Pfam" id="PF00635">
    <property type="entry name" value="Motile_Sperm"/>
    <property type="match status" value="1"/>
</dbReference>
<comment type="subcellular location">
    <subcellularLocation>
        <location evidence="1">Membrane</location>
        <topology evidence="1">Single-pass type IV membrane protein</topology>
    </subcellularLocation>
</comment>
<dbReference type="PANTHER" id="PTHR10809">
    <property type="entry name" value="VESICLE-ASSOCIATED MEMBRANE PROTEIN-ASSOCIATED PROTEIN"/>
    <property type="match status" value="1"/>
</dbReference>
<feature type="domain" description="MSP" evidence="8">
    <location>
        <begin position="2"/>
        <end position="126"/>
    </location>
</feature>
<comment type="similarity">
    <text evidence="2">Belongs to the VAMP-associated protein (VAP) (TC 9.B.17) family.</text>
</comment>
<dbReference type="AlphaFoldDB" id="A0A077WC88"/>
<dbReference type="InterPro" id="IPR013783">
    <property type="entry name" value="Ig-like_fold"/>
</dbReference>
<evidence type="ECO:0000259" key="8">
    <source>
        <dbReference type="PROSITE" id="PS50202"/>
    </source>
</evidence>
<dbReference type="OrthoDB" id="264603at2759"/>
<dbReference type="InterPro" id="IPR000535">
    <property type="entry name" value="MSP_dom"/>
</dbReference>
<reference evidence="9" key="1">
    <citation type="journal article" date="2014" name="Genome Announc.">
        <title>De novo whole-genome sequence and genome annotation of Lichtheimia ramosa.</title>
        <authorList>
            <person name="Linde J."/>
            <person name="Schwartze V."/>
            <person name="Binder U."/>
            <person name="Lass-Florl C."/>
            <person name="Voigt K."/>
            <person name="Horn F."/>
        </authorList>
    </citation>
    <scope>NUCLEOTIDE SEQUENCE</scope>
    <source>
        <strain evidence="9">JMRC FSU:6197</strain>
    </source>
</reference>
<sequence length="349" mass="39282">MAVQLDPASQLSFERPLTRLSTEVLLVGNPNNGPVMFKIKTTAPKQYCVRPNAGRIEPHSQIEVQVILQPFSQEPPVDHKCKDKFLIQTAIIKPVYEALSLAEMWAITEAEDRESIFQQKIKCTFRPPTTTTTSVTPSSPLQQQAQEHVDQKALPPIPNEISTQEPVMNHEEHQATEATEADTASSSSPESVVEEKPLCQEQQAKSETSSQEDINTKELSSPTNKDSEQRAHGLDDEVISQQHQQQPDTTSQQQVMNTTTKATMMDDEDADKSRLKQELRQALELVEHLKNQIANMEHERKMEQEPAEKPQFAGAWEKPAGNMSVEEGYPPQMVMTIASLVFVFTYLFF</sequence>
<name>A0A077WC88_9FUNG</name>
<dbReference type="EMBL" id="LK023315">
    <property type="protein sequence ID" value="CDS04764.1"/>
    <property type="molecule type" value="Genomic_DNA"/>
</dbReference>
<feature type="region of interest" description="Disordered" evidence="7">
    <location>
        <begin position="127"/>
        <end position="231"/>
    </location>
</feature>
<dbReference type="InterPro" id="IPR016763">
    <property type="entry name" value="VAP"/>
</dbReference>
<evidence type="ECO:0000256" key="2">
    <source>
        <dbReference type="ARBA" id="ARBA00008932"/>
    </source>
</evidence>
<dbReference type="GO" id="GO:0090158">
    <property type="term" value="P:endoplasmic reticulum membrane organization"/>
    <property type="evidence" value="ECO:0007669"/>
    <property type="project" value="TreeGrafter"/>
</dbReference>
<evidence type="ECO:0000256" key="1">
    <source>
        <dbReference type="ARBA" id="ARBA00004211"/>
    </source>
</evidence>
<feature type="compositionally biased region" description="Low complexity" evidence="7">
    <location>
        <begin position="127"/>
        <end position="140"/>
    </location>
</feature>
<dbReference type="SUPFAM" id="SSF49354">
    <property type="entry name" value="PapD-like"/>
    <property type="match status" value="1"/>
</dbReference>
<protein>
    <recommendedName>
        <fullName evidence="8">MSP domain-containing protein</fullName>
    </recommendedName>
</protein>
<dbReference type="GO" id="GO:0033149">
    <property type="term" value="F:FFAT motif binding"/>
    <property type="evidence" value="ECO:0007669"/>
    <property type="project" value="TreeGrafter"/>
</dbReference>
<keyword evidence="6" id="KW-0175">Coiled coil</keyword>
<dbReference type="GO" id="GO:0005789">
    <property type="term" value="C:endoplasmic reticulum membrane"/>
    <property type="evidence" value="ECO:0007669"/>
    <property type="project" value="InterPro"/>
</dbReference>
<keyword evidence="4" id="KW-1133">Transmembrane helix</keyword>
<dbReference type="PANTHER" id="PTHR10809:SF6">
    <property type="entry name" value="AT11025P-RELATED"/>
    <property type="match status" value="1"/>
</dbReference>
<dbReference type="GO" id="GO:0005886">
    <property type="term" value="C:plasma membrane"/>
    <property type="evidence" value="ECO:0007669"/>
    <property type="project" value="TreeGrafter"/>
</dbReference>
<feature type="compositionally biased region" description="Polar residues" evidence="7">
    <location>
        <begin position="200"/>
        <end position="224"/>
    </location>
</feature>
<feature type="coiled-coil region" evidence="6">
    <location>
        <begin position="265"/>
        <end position="299"/>
    </location>
</feature>
<evidence type="ECO:0000256" key="7">
    <source>
        <dbReference type="SAM" id="MobiDB-lite"/>
    </source>
</evidence>
<evidence type="ECO:0000313" key="9">
    <source>
        <dbReference type="EMBL" id="CDS04764.1"/>
    </source>
</evidence>
<feature type="compositionally biased region" description="Low complexity" evidence="7">
    <location>
        <begin position="176"/>
        <end position="191"/>
    </location>
</feature>
<dbReference type="PIRSF" id="PIRSF019693">
    <property type="entry name" value="VAMP-associated"/>
    <property type="match status" value="1"/>
</dbReference>
<dbReference type="Gene3D" id="2.60.40.10">
    <property type="entry name" value="Immunoglobulins"/>
    <property type="match status" value="1"/>
</dbReference>
<dbReference type="PROSITE" id="PS50202">
    <property type="entry name" value="MSP"/>
    <property type="match status" value="1"/>
</dbReference>
<evidence type="ECO:0000256" key="5">
    <source>
        <dbReference type="ARBA" id="ARBA00023136"/>
    </source>
</evidence>
<evidence type="ECO:0000256" key="3">
    <source>
        <dbReference type="ARBA" id="ARBA00022692"/>
    </source>
</evidence>
<accession>A0A077WC88</accession>
<keyword evidence="3" id="KW-0812">Transmembrane</keyword>
<organism evidence="9">
    <name type="scientific">Lichtheimia ramosa</name>
    <dbReference type="NCBI Taxonomy" id="688394"/>
    <lineage>
        <taxon>Eukaryota</taxon>
        <taxon>Fungi</taxon>
        <taxon>Fungi incertae sedis</taxon>
        <taxon>Mucoromycota</taxon>
        <taxon>Mucoromycotina</taxon>
        <taxon>Mucoromycetes</taxon>
        <taxon>Mucorales</taxon>
        <taxon>Lichtheimiaceae</taxon>
        <taxon>Lichtheimia</taxon>
    </lineage>
</organism>
<evidence type="ECO:0000256" key="6">
    <source>
        <dbReference type="SAM" id="Coils"/>
    </source>
</evidence>
<gene>
    <name evidence="9" type="ORF">LRAMOSA07294</name>
</gene>
<keyword evidence="5" id="KW-0472">Membrane</keyword>
<evidence type="ECO:0000256" key="4">
    <source>
        <dbReference type="ARBA" id="ARBA00022989"/>
    </source>
</evidence>
<proteinExistence type="inferred from homology"/>
<dbReference type="InterPro" id="IPR008962">
    <property type="entry name" value="PapD-like_sf"/>
</dbReference>